<sequence>MVLKILVYRLKHIICGILLVFMTTWGLSAQQPISSKFYQLQWDNDVFMMTDYYYTQGMSFTSYHPFFDRNPVNLILLKPKGYVEVINGISIFQKTYTPKDIKSDEIQYADRPYAGVLVVTSHSRAVNRNSGWMYHSELDLGVMGPASGAGQVQYKYHDLTENQLPNGWQYQQYNWPIVNYNLKVYKEVYESRGLGLYALGKARIGTLHDDASVGALFRLGKMDDYYESLGLPLLNGSSHWQLFFETEPNITAVAYNGTMMGGWHRNPKIHYIEFDEMSKLIGTWRSGIGAHFRSFGLSFDVYLQSKEFKSGSHHWYTSTKLFLNF</sequence>
<dbReference type="InterPro" id="IPR037107">
    <property type="entry name" value="Put_OMP_sf"/>
</dbReference>
<dbReference type="EMBL" id="JAGTAR010000001">
    <property type="protein sequence ID" value="MBR8534258.1"/>
    <property type="molecule type" value="Genomic_DNA"/>
</dbReference>
<gene>
    <name evidence="1" type="ORF">KDU71_01715</name>
</gene>
<proteinExistence type="predicted"/>
<evidence type="ECO:0000313" key="1">
    <source>
        <dbReference type="EMBL" id="MBR8534258.1"/>
    </source>
</evidence>
<dbReference type="Proteomes" id="UP000679220">
    <property type="component" value="Unassembled WGS sequence"/>
</dbReference>
<dbReference type="InterPro" id="IPR018707">
    <property type="entry name" value="LpxR"/>
</dbReference>
<keyword evidence="2" id="KW-1185">Reference proteome</keyword>
<protein>
    <submittedName>
        <fullName evidence="1">Lipid A deacylase LpxR family protein</fullName>
    </submittedName>
</protein>
<dbReference type="Gene3D" id="2.40.128.140">
    <property type="entry name" value="Outer membrane protein"/>
    <property type="match status" value="1"/>
</dbReference>
<evidence type="ECO:0000313" key="2">
    <source>
        <dbReference type="Proteomes" id="UP000679220"/>
    </source>
</evidence>
<accession>A0A941EZ15</accession>
<dbReference type="Pfam" id="PF09982">
    <property type="entry name" value="LpxR"/>
    <property type="match status" value="1"/>
</dbReference>
<organism evidence="1 2">
    <name type="scientific">Carboxylicivirga sediminis</name>
    <dbReference type="NCBI Taxonomy" id="2006564"/>
    <lineage>
        <taxon>Bacteria</taxon>
        <taxon>Pseudomonadati</taxon>
        <taxon>Bacteroidota</taxon>
        <taxon>Bacteroidia</taxon>
        <taxon>Marinilabiliales</taxon>
        <taxon>Marinilabiliaceae</taxon>
        <taxon>Carboxylicivirga</taxon>
    </lineage>
</organism>
<comment type="caution">
    <text evidence="1">The sequence shown here is derived from an EMBL/GenBank/DDBJ whole genome shotgun (WGS) entry which is preliminary data.</text>
</comment>
<reference evidence="1" key="2">
    <citation type="submission" date="2021-04" db="EMBL/GenBank/DDBJ databases">
        <authorList>
            <person name="Zhang T."/>
            <person name="Zhang Y."/>
            <person name="Lu D."/>
            <person name="Zuo D."/>
            <person name="Du Z."/>
        </authorList>
    </citation>
    <scope>NUCLEOTIDE SEQUENCE</scope>
    <source>
        <strain evidence="1">JR1</strain>
    </source>
</reference>
<name>A0A941EZ15_9BACT</name>
<dbReference type="AlphaFoldDB" id="A0A941EZ15"/>
<reference evidence="1" key="1">
    <citation type="journal article" date="2018" name="Int. J. Syst. Evol. Microbiol.">
        <title>Carboxylicivirga sediminis sp. nov., isolated from coastal sediment.</title>
        <authorList>
            <person name="Wang F.Q."/>
            <person name="Ren L.H."/>
            <person name="Zou R.J."/>
            <person name="Sun Y.Z."/>
            <person name="Liu X.J."/>
            <person name="Jiang F."/>
            <person name="Liu L.J."/>
        </authorList>
    </citation>
    <scope>NUCLEOTIDE SEQUENCE</scope>
    <source>
        <strain evidence="1">JR1</strain>
    </source>
</reference>